<sequence>MDTFITTVYLVVFSTATLILISLGLAIIFGLMKVINLAHGEFMMLGAYVCVLSVQAGVPLWFGIVLAGLGVGLFGLLVERLIIRHLYGRLVDTLLATWGLSLIMVGGVTTLFGASGMGLSTHMGSSTFVGVNVSNYNLVLIALSLLLLVGSWLLASYTKAGLLVRGTMQNGDMAAALGVNPTLVQMGTFAYGSMLAGMAGAILAPLTGVSPSMGLFFIAKSFITVIVGGPLPLIGSSTASSLFGFIDGIVAYRWSSVMGEAGVLLAAIVLLRILPVGITGKLRSGI</sequence>
<evidence type="ECO:0000256" key="4">
    <source>
        <dbReference type="ARBA" id="ARBA00022692"/>
    </source>
</evidence>
<evidence type="ECO:0000313" key="10">
    <source>
        <dbReference type="EMBL" id="MDN4122460.1"/>
    </source>
</evidence>
<feature type="transmembrane region" description="Helical" evidence="9">
    <location>
        <begin position="6"/>
        <end position="29"/>
    </location>
</feature>
<evidence type="ECO:0000256" key="3">
    <source>
        <dbReference type="ARBA" id="ARBA00022475"/>
    </source>
</evidence>
<feature type="transmembrane region" description="Helical" evidence="9">
    <location>
        <begin position="90"/>
        <end position="114"/>
    </location>
</feature>
<dbReference type="InterPro" id="IPR001851">
    <property type="entry name" value="ABC_transp_permease"/>
</dbReference>
<dbReference type="Proteomes" id="UP001168613">
    <property type="component" value="Unassembled WGS sequence"/>
</dbReference>
<name>A0ABT8EME4_9BURK</name>
<gene>
    <name evidence="10" type="ORF">LMS43_14285</name>
</gene>
<feature type="transmembrane region" description="Helical" evidence="9">
    <location>
        <begin position="60"/>
        <end position="78"/>
    </location>
</feature>
<evidence type="ECO:0000256" key="6">
    <source>
        <dbReference type="ARBA" id="ARBA00022989"/>
    </source>
</evidence>
<dbReference type="CDD" id="cd06582">
    <property type="entry name" value="TM_PBP1_LivH_like"/>
    <property type="match status" value="1"/>
</dbReference>
<evidence type="ECO:0000256" key="1">
    <source>
        <dbReference type="ARBA" id="ARBA00004651"/>
    </source>
</evidence>
<keyword evidence="7 9" id="KW-0472">Membrane</keyword>
<comment type="caution">
    <text evidence="10">The sequence shown here is derived from an EMBL/GenBank/DDBJ whole genome shotgun (WGS) entry which is preliminary data.</text>
</comment>
<dbReference type="RefSeq" id="WP_266123324.1">
    <property type="nucleotide sequence ID" value="NZ_JAJHNU010000004.1"/>
</dbReference>
<dbReference type="PANTHER" id="PTHR11795:SF447">
    <property type="entry name" value="ABC TRANSPORTER PERMEASE PROTEIN"/>
    <property type="match status" value="1"/>
</dbReference>
<keyword evidence="6 9" id="KW-1133">Transmembrane helix</keyword>
<dbReference type="PANTHER" id="PTHR11795">
    <property type="entry name" value="BRANCHED-CHAIN AMINO ACID TRANSPORT SYSTEM PERMEASE PROTEIN LIVH"/>
    <property type="match status" value="1"/>
</dbReference>
<protein>
    <submittedName>
        <fullName evidence="10">Branched-chain amino acid ABC transporter permease</fullName>
    </submittedName>
</protein>
<proteinExistence type="inferred from homology"/>
<comment type="similarity">
    <text evidence="8">Belongs to the binding-protein-dependent transport system permease family. LivHM subfamily.</text>
</comment>
<feature type="transmembrane region" description="Helical" evidence="9">
    <location>
        <begin position="36"/>
        <end position="54"/>
    </location>
</feature>
<organism evidence="10 11">
    <name type="scientific">Alcaligenes endophyticus</name>
    <dbReference type="NCBI Taxonomy" id="1929088"/>
    <lineage>
        <taxon>Bacteria</taxon>
        <taxon>Pseudomonadati</taxon>
        <taxon>Pseudomonadota</taxon>
        <taxon>Betaproteobacteria</taxon>
        <taxon>Burkholderiales</taxon>
        <taxon>Alcaligenaceae</taxon>
        <taxon>Alcaligenes</taxon>
    </lineage>
</organism>
<keyword evidence="11" id="KW-1185">Reference proteome</keyword>
<evidence type="ECO:0000256" key="2">
    <source>
        <dbReference type="ARBA" id="ARBA00022448"/>
    </source>
</evidence>
<reference evidence="10" key="1">
    <citation type="submission" date="2021-11" db="EMBL/GenBank/DDBJ databases">
        <title>Draft genome sequence of Alcaligenes endophyticus type strain CCUG 75668T.</title>
        <authorList>
            <person name="Salva-Serra F."/>
            <person name="Duran R.E."/>
            <person name="Seeger M."/>
            <person name="Moore E.R.B."/>
            <person name="Jaen-Luchoro D."/>
        </authorList>
    </citation>
    <scope>NUCLEOTIDE SEQUENCE</scope>
    <source>
        <strain evidence="10">CCUG 75668</strain>
    </source>
</reference>
<evidence type="ECO:0000313" key="11">
    <source>
        <dbReference type="Proteomes" id="UP001168613"/>
    </source>
</evidence>
<evidence type="ECO:0000256" key="8">
    <source>
        <dbReference type="ARBA" id="ARBA00037998"/>
    </source>
</evidence>
<keyword evidence="3" id="KW-1003">Cell membrane</keyword>
<dbReference type="InterPro" id="IPR052157">
    <property type="entry name" value="BCAA_transport_permease"/>
</dbReference>
<accession>A0ABT8EME4</accession>
<dbReference type="EMBL" id="JAJHNU010000004">
    <property type="protein sequence ID" value="MDN4122460.1"/>
    <property type="molecule type" value="Genomic_DNA"/>
</dbReference>
<feature type="transmembrane region" description="Helical" evidence="9">
    <location>
        <begin position="134"/>
        <end position="154"/>
    </location>
</feature>
<comment type="subcellular location">
    <subcellularLocation>
        <location evidence="1">Cell membrane</location>
        <topology evidence="1">Multi-pass membrane protein</topology>
    </subcellularLocation>
</comment>
<evidence type="ECO:0000256" key="5">
    <source>
        <dbReference type="ARBA" id="ARBA00022970"/>
    </source>
</evidence>
<keyword evidence="2" id="KW-0813">Transport</keyword>
<evidence type="ECO:0000256" key="9">
    <source>
        <dbReference type="SAM" id="Phobius"/>
    </source>
</evidence>
<keyword evidence="4 9" id="KW-0812">Transmembrane</keyword>
<keyword evidence="5" id="KW-0029">Amino-acid transport</keyword>
<evidence type="ECO:0000256" key="7">
    <source>
        <dbReference type="ARBA" id="ARBA00023136"/>
    </source>
</evidence>
<dbReference type="Pfam" id="PF02653">
    <property type="entry name" value="BPD_transp_2"/>
    <property type="match status" value="1"/>
</dbReference>